<dbReference type="RefSeq" id="WP_204009352.1">
    <property type="nucleotide sequence ID" value="NZ_BOPG01000090.1"/>
</dbReference>
<proteinExistence type="predicted"/>
<organism evidence="2 3">
    <name type="scientific">Virgisporangium aurantiacum</name>
    <dbReference type="NCBI Taxonomy" id="175570"/>
    <lineage>
        <taxon>Bacteria</taxon>
        <taxon>Bacillati</taxon>
        <taxon>Actinomycetota</taxon>
        <taxon>Actinomycetes</taxon>
        <taxon>Micromonosporales</taxon>
        <taxon>Micromonosporaceae</taxon>
        <taxon>Virgisporangium</taxon>
    </lineage>
</organism>
<evidence type="ECO:0000256" key="1">
    <source>
        <dbReference type="SAM" id="Phobius"/>
    </source>
</evidence>
<accession>A0A8J4E6B3</accession>
<feature type="transmembrane region" description="Helical" evidence="1">
    <location>
        <begin position="158"/>
        <end position="179"/>
    </location>
</feature>
<dbReference type="EMBL" id="BOPG01000090">
    <property type="protein sequence ID" value="GIJ63251.1"/>
    <property type="molecule type" value="Genomic_DNA"/>
</dbReference>
<feature type="transmembrane region" description="Helical" evidence="1">
    <location>
        <begin position="254"/>
        <end position="273"/>
    </location>
</feature>
<evidence type="ECO:0000313" key="2">
    <source>
        <dbReference type="EMBL" id="GIJ63251.1"/>
    </source>
</evidence>
<keyword evidence="1" id="KW-0472">Membrane</keyword>
<feature type="transmembrane region" description="Helical" evidence="1">
    <location>
        <begin position="17"/>
        <end position="40"/>
    </location>
</feature>
<reference evidence="2" key="1">
    <citation type="submission" date="2021-01" db="EMBL/GenBank/DDBJ databases">
        <title>Whole genome shotgun sequence of Virgisporangium aurantiacum NBRC 16421.</title>
        <authorList>
            <person name="Komaki H."/>
            <person name="Tamura T."/>
        </authorList>
    </citation>
    <scope>NUCLEOTIDE SEQUENCE</scope>
    <source>
        <strain evidence="2">NBRC 16421</strain>
    </source>
</reference>
<keyword evidence="1" id="KW-1133">Transmembrane helix</keyword>
<name>A0A8J4E6B3_9ACTN</name>
<comment type="caution">
    <text evidence="2">The sequence shown here is derived from an EMBL/GenBank/DDBJ whole genome shotgun (WGS) entry which is preliminary data.</text>
</comment>
<evidence type="ECO:0008006" key="4">
    <source>
        <dbReference type="Google" id="ProtNLM"/>
    </source>
</evidence>
<evidence type="ECO:0000313" key="3">
    <source>
        <dbReference type="Proteomes" id="UP000612585"/>
    </source>
</evidence>
<keyword evidence="1" id="KW-0812">Transmembrane</keyword>
<feature type="transmembrane region" description="Helical" evidence="1">
    <location>
        <begin position="60"/>
        <end position="89"/>
    </location>
</feature>
<feature type="transmembrane region" description="Helical" evidence="1">
    <location>
        <begin position="110"/>
        <end position="143"/>
    </location>
</feature>
<dbReference type="Proteomes" id="UP000612585">
    <property type="component" value="Unassembled WGS sequence"/>
</dbReference>
<dbReference type="AlphaFoldDB" id="A0A8J4E6B3"/>
<sequence>MSVLQAELLRLRRWPTLWVLAGVWTALQVMFSFAFPYMAYRSDDPATAFQGSSGDLLGGMLPPAVPAILVAGTPMFGGAIVLIFGALAAGSGYGWGTWKTVLTQGPGRGTALGGTIASVGVFVVGLVLWTLCLDLVLSCVIALSESRSVVLPGLADTARAAGGAALVLGMWAAAGIFLGTVTRGPALSVGLGLVWTFVVENLLRGAANLLDALAVVTDRLPGTAAGSLAGALGATAEGPDATPGVLTVLSGPSAAVLTAAYLAAFLAAAVVLMRRRDLS</sequence>
<gene>
    <name evidence="2" type="ORF">Vau01_107670</name>
</gene>
<feature type="transmembrane region" description="Helical" evidence="1">
    <location>
        <begin position="186"/>
        <end position="203"/>
    </location>
</feature>
<keyword evidence="3" id="KW-1185">Reference proteome</keyword>
<protein>
    <recommendedName>
        <fullName evidence="4">ABC-type transport system involved in multi-copper enzyme maturation, permease component</fullName>
    </recommendedName>
</protein>